<protein>
    <recommendedName>
        <fullName evidence="2">Musculoskeletal embryonic nuclear protein 1</fullName>
    </recommendedName>
</protein>
<dbReference type="Proteomes" id="UP001318040">
    <property type="component" value="Chromosome 42"/>
</dbReference>
<dbReference type="AlphaFoldDB" id="A0AAJ7TY26"/>
<keyword evidence="3" id="KW-0539">Nucleus</keyword>
<dbReference type="GO" id="GO:0005634">
    <property type="term" value="C:nucleus"/>
    <property type="evidence" value="ECO:0007669"/>
    <property type="project" value="UniProtKB-SubCell"/>
</dbReference>
<evidence type="ECO:0000313" key="9">
    <source>
        <dbReference type="RefSeq" id="XP_032825689.1"/>
    </source>
</evidence>
<evidence type="ECO:0000313" key="8">
    <source>
        <dbReference type="RefSeq" id="XP_032825688.1"/>
    </source>
</evidence>
<keyword evidence="6" id="KW-1185">Reference proteome</keyword>
<dbReference type="GO" id="GO:0035988">
    <property type="term" value="P:chondrocyte proliferation"/>
    <property type="evidence" value="ECO:0007669"/>
    <property type="project" value="InterPro"/>
</dbReference>
<sequence>MQQEPSVVVKKKKRPVVKEEDLKGARNRLGKNAEPRQMTYRVMAECEKAGMAAPSVFSGARTGKETVFTPPPPSSSDSQ</sequence>
<evidence type="ECO:0000313" key="6">
    <source>
        <dbReference type="Proteomes" id="UP001318040"/>
    </source>
</evidence>
<dbReference type="GeneID" id="116951280"/>
<accession>A0AAJ7TY26</accession>
<feature type="region of interest" description="Disordered" evidence="5">
    <location>
        <begin position="55"/>
        <end position="79"/>
    </location>
</feature>
<feature type="compositionally biased region" description="Pro residues" evidence="5">
    <location>
        <begin position="69"/>
        <end position="79"/>
    </location>
</feature>
<evidence type="ECO:0000256" key="3">
    <source>
        <dbReference type="ARBA" id="ARBA00023242"/>
    </source>
</evidence>
<evidence type="ECO:0000313" key="7">
    <source>
        <dbReference type="RefSeq" id="XP_032825687.1"/>
    </source>
</evidence>
<evidence type="ECO:0000256" key="5">
    <source>
        <dbReference type="SAM" id="MobiDB-lite"/>
    </source>
</evidence>
<comment type="subcellular location">
    <subcellularLocation>
        <location evidence="1">Nucleus</location>
    </subcellularLocation>
</comment>
<dbReference type="KEGG" id="pmrn:116951280"/>
<dbReference type="GO" id="GO:0002062">
    <property type="term" value="P:chondrocyte differentiation"/>
    <property type="evidence" value="ECO:0007669"/>
    <property type="project" value="InterPro"/>
</dbReference>
<dbReference type="RefSeq" id="XP_032825689.1">
    <property type="nucleotide sequence ID" value="XM_032969798.1"/>
</dbReference>
<evidence type="ECO:0000256" key="2">
    <source>
        <dbReference type="ARBA" id="ARBA00018401"/>
    </source>
</evidence>
<name>A0AAJ7TY26_PETMA</name>
<organism evidence="6 9">
    <name type="scientific">Petromyzon marinus</name>
    <name type="common">Sea lamprey</name>
    <dbReference type="NCBI Taxonomy" id="7757"/>
    <lineage>
        <taxon>Eukaryota</taxon>
        <taxon>Metazoa</taxon>
        <taxon>Chordata</taxon>
        <taxon>Craniata</taxon>
        <taxon>Vertebrata</taxon>
        <taxon>Cyclostomata</taxon>
        <taxon>Hyperoartia</taxon>
        <taxon>Petromyzontiformes</taxon>
        <taxon>Petromyzontidae</taxon>
        <taxon>Petromyzon</taxon>
    </lineage>
</organism>
<dbReference type="RefSeq" id="XP_032825688.1">
    <property type="nucleotide sequence ID" value="XM_032969797.1"/>
</dbReference>
<evidence type="ECO:0000256" key="1">
    <source>
        <dbReference type="ARBA" id="ARBA00004123"/>
    </source>
</evidence>
<dbReference type="InterPro" id="IPR031394">
    <property type="entry name" value="MUSTN1"/>
</dbReference>
<dbReference type="RefSeq" id="XP_032825687.1">
    <property type="nucleotide sequence ID" value="XM_032969796.1"/>
</dbReference>
<evidence type="ECO:0000256" key="4">
    <source>
        <dbReference type="ARBA" id="ARBA00044950"/>
    </source>
</evidence>
<gene>
    <name evidence="7 8 9" type="primary">MUSTN1</name>
</gene>
<proteinExistence type="inferred from homology"/>
<dbReference type="Pfam" id="PF15682">
    <property type="entry name" value="Mustang"/>
    <property type="match status" value="1"/>
</dbReference>
<comment type="similarity">
    <text evidence="4">Belongs to the MUSTN1 family.</text>
</comment>
<dbReference type="CTD" id="389125"/>
<reference evidence="7 8" key="1">
    <citation type="submission" date="2025-04" db="UniProtKB">
        <authorList>
            <consortium name="RefSeq"/>
        </authorList>
    </citation>
    <scope>IDENTIFICATION</scope>
    <source>
        <tissue evidence="7 8">Sperm</tissue>
    </source>
</reference>
<dbReference type="GO" id="GO:0042246">
    <property type="term" value="P:tissue regeneration"/>
    <property type="evidence" value="ECO:0007669"/>
    <property type="project" value="InterPro"/>
</dbReference>